<evidence type="ECO:0000256" key="1">
    <source>
        <dbReference type="ARBA" id="ARBA00004651"/>
    </source>
</evidence>
<evidence type="ECO:0000256" key="2">
    <source>
        <dbReference type="ARBA" id="ARBA00022692"/>
    </source>
</evidence>
<proteinExistence type="inferred from homology"/>
<feature type="domain" description="ABC transmembrane type-1" evidence="6">
    <location>
        <begin position="17"/>
        <end position="217"/>
    </location>
</feature>
<comment type="subcellular location">
    <subcellularLocation>
        <location evidence="1 5">Cell membrane</location>
        <topology evidence="1 5">Multi-pass membrane protein</topology>
    </subcellularLocation>
</comment>
<dbReference type="SUPFAM" id="SSF161098">
    <property type="entry name" value="MetI-like"/>
    <property type="match status" value="1"/>
</dbReference>
<keyword evidence="2 5" id="KW-0812">Transmembrane</keyword>
<evidence type="ECO:0000256" key="5">
    <source>
        <dbReference type="RuleBase" id="RU363032"/>
    </source>
</evidence>
<dbReference type="PANTHER" id="PTHR30133">
    <property type="entry name" value="CATIONIC AMINO ACID TRANSPORTER, MEMBRANE COMPONENT"/>
    <property type="match status" value="1"/>
</dbReference>
<evidence type="ECO:0000259" key="6">
    <source>
        <dbReference type="PROSITE" id="PS50928"/>
    </source>
</evidence>
<evidence type="ECO:0000313" key="7">
    <source>
        <dbReference type="EMBL" id="PXW60094.1"/>
    </source>
</evidence>
<dbReference type="InterPro" id="IPR000515">
    <property type="entry name" value="MetI-like"/>
</dbReference>
<sequence length="231" mass="24983">MLNYLEQGWGHQFVKAFGMSFSIAIISFVLSIIIGIGATLLASSRIRFAAAIVKFYTYLFRSLPGILLLLLIFYTADSLIQSLVKFLTGTSDASVSPVVPAVLSTSIVLGAYATELFKAGWADISAGQHEAGRALGFTRFQSLALIILPQIYRKVLPHLGSLWLISMKETALLSIIGIPDIVRIASLGARSTGAPFTFYGIAIAIFIAFAFASSRVFSYLEGRSRRSMGAI</sequence>
<accession>A0A2V3UA01</accession>
<dbReference type="InterPro" id="IPR051613">
    <property type="entry name" value="ABC_transp_permease_HisMQ"/>
</dbReference>
<comment type="caution">
    <text evidence="7">The sequence shown here is derived from an EMBL/GenBank/DDBJ whole genome shotgun (WGS) entry which is preliminary data.</text>
</comment>
<keyword evidence="4 5" id="KW-0472">Membrane</keyword>
<dbReference type="CDD" id="cd06261">
    <property type="entry name" value="TM_PBP2"/>
    <property type="match status" value="1"/>
</dbReference>
<dbReference type="InterPro" id="IPR035906">
    <property type="entry name" value="MetI-like_sf"/>
</dbReference>
<dbReference type="PROSITE" id="PS50928">
    <property type="entry name" value="ABC_TM1"/>
    <property type="match status" value="1"/>
</dbReference>
<dbReference type="AlphaFoldDB" id="A0A2V3UA01"/>
<dbReference type="Proteomes" id="UP000248021">
    <property type="component" value="Unassembled WGS sequence"/>
</dbReference>
<dbReference type="GO" id="GO:0055085">
    <property type="term" value="P:transmembrane transport"/>
    <property type="evidence" value="ECO:0007669"/>
    <property type="project" value="InterPro"/>
</dbReference>
<evidence type="ECO:0000256" key="4">
    <source>
        <dbReference type="ARBA" id="ARBA00023136"/>
    </source>
</evidence>
<keyword evidence="5" id="KW-0813">Transport</keyword>
<dbReference type="OrthoDB" id="9815029at2"/>
<evidence type="ECO:0000313" key="8">
    <source>
        <dbReference type="Proteomes" id="UP000248021"/>
    </source>
</evidence>
<dbReference type="PANTHER" id="PTHR30133:SF2">
    <property type="entry name" value="ARGININE ABC TRANSPORTER PERMEASE PROTEIN ARTQ"/>
    <property type="match status" value="1"/>
</dbReference>
<gene>
    <name evidence="7" type="ORF">C7450_104146</name>
</gene>
<dbReference type="GO" id="GO:0005886">
    <property type="term" value="C:plasma membrane"/>
    <property type="evidence" value="ECO:0007669"/>
    <property type="project" value="UniProtKB-SubCell"/>
</dbReference>
<protein>
    <submittedName>
        <fullName evidence="7">Amino acid ABC transporter membrane protein 1 (PAAT family)</fullName>
    </submittedName>
</protein>
<feature type="transmembrane region" description="Helical" evidence="5">
    <location>
        <begin position="94"/>
        <end position="113"/>
    </location>
</feature>
<reference evidence="7 8" key="1">
    <citation type="submission" date="2018-05" db="EMBL/GenBank/DDBJ databases">
        <title>Genomic Encyclopedia of Type Strains, Phase IV (KMG-IV): sequencing the most valuable type-strain genomes for metagenomic binning, comparative biology and taxonomic classification.</title>
        <authorList>
            <person name="Goeker M."/>
        </authorList>
    </citation>
    <scope>NUCLEOTIDE SEQUENCE [LARGE SCALE GENOMIC DNA]</scope>
    <source>
        <strain evidence="7 8">DSM 6462</strain>
    </source>
</reference>
<comment type="similarity">
    <text evidence="5">Belongs to the binding-protein-dependent transport system permease family.</text>
</comment>
<feature type="transmembrane region" description="Helical" evidence="5">
    <location>
        <begin position="20"/>
        <end position="43"/>
    </location>
</feature>
<dbReference type="Pfam" id="PF00528">
    <property type="entry name" value="BPD_transp_1"/>
    <property type="match status" value="1"/>
</dbReference>
<keyword evidence="3 5" id="KW-1133">Transmembrane helix</keyword>
<feature type="transmembrane region" description="Helical" evidence="5">
    <location>
        <begin position="55"/>
        <end position="74"/>
    </location>
</feature>
<keyword evidence="8" id="KW-1185">Reference proteome</keyword>
<dbReference type="EMBL" id="QJJK01000004">
    <property type="protein sequence ID" value="PXW60094.1"/>
    <property type="molecule type" value="Genomic_DNA"/>
</dbReference>
<evidence type="ECO:0000256" key="3">
    <source>
        <dbReference type="ARBA" id="ARBA00022989"/>
    </source>
</evidence>
<dbReference type="Gene3D" id="1.10.3720.10">
    <property type="entry name" value="MetI-like"/>
    <property type="match status" value="1"/>
</dbReference>
<organism evidence="7 8">
    <name type="scientific">Chelatococcus asaccharovorans</name>
    <dbReference type="NCBI Taxonomy" id="28210"/>
    <lineage>
        <taxon>Bacteria</taxon>
        <taxon>Pseudomonadati</taxon>
        <taxon>Pseudomonadota</taxon>
        <taxon>Alphaproteobacteria</taxon>
        <taxon>Hyphomicrobiales</taxon>
        <taxon>Chelatococcaceae</taxon>
        <taxon>Chelatococcus</taxon>
    </lineage>
</organism>
<name>A0A2V3UA01_9HYPH</name>
<feature type="transmembrane region" description="Helical" evidence="5">
    <location>
        <begin position="196"/>
        <end position="218"/>
    </location>
</feature>